<dbReference type="EMBL" id="JAAMPC010000006">
    <property type="protein sequence ID" value="KAG2308892.1"/>
    <property type="molecule type" value="Genomic_DNA"/>
</dbReference>
<dbReference type="Proteomes" id="UP000886595">
    <property type="component" value="Unassembled WGS sequence"/>
</dbReference>
<accession>A0A8X8ARX8</accession>
<gene>
    <name evidence="1" type="ORF">Bca52824_028640</name>
</gene>
<reference evidence="1 2" key="1">
    <citation type="submission" date="2020-02" db="EMBL/GenBank/DDBJ databases">
        <authorList>
            <person name="Ma Q."/>
            <person name="Huang Y."/>
            <person name="Song X."/>
            <person name="Pei D."/>
        </authorList>
    </citation>
    <scope>NUCLEOTIDE SEQUENCE [LARGE SCALE GENOMIC DNA]</scope>
    <source>
        <strain evidence="1">Sxm20200214</strain>
        <tissue evidence="1">Leaf</tissue>
    </source>
</reference>
<evidence type="ECO:0000313" key="2">
    <source>
        <dbReference type="Proteomes" id="UP000886595"/>
    </source>
</evidence>
<sequence length="68" mass="7544">MNLEISRVHNQLSDFFTCITRNLCLCCVRDFVKDAGAGGKGNLPMNRTPEIVKTRAWDGKDGEVMGGR</sequence>
<dbReference type="OrthoDB" id="1744530at2759"/>
<organism evidence="1 2">
    <name type="scientific">Brassica carinata</name>
    <name type="common">Ethiopian mustard</name>
    <name type="synonym">Abyssinian cabbage</name>
    <dbReference type="NCBI Taxonomy" id="52824"/>
    <lineage>
        <taxon>Eukaryota</taxon>
        <taxon>Viridiplantae</taxon>
        <taxon>Streptophyta</taxon>
        <taxon>Embryophyta</taxon>
        <taxon>Tracheophyta</taxon>
        <taxon>Spermatophyta</taxon>
        <taxon>Magnoliopsida</taxon>
        <taxon>eudicotyledons</taxon>
        <taxon>Gunneridae</taxon>
        <taxon>Pentapetalae</taxon>
        <taxon>rosids</taxon>
        <taxon>malvids</taxon>
        <taxon>Brassicales</taxon>
        <taxon>Brassicaceae</taxon>
        <taxon>Brassiceae</taxon>
        <taxon>Brassica</taxon>
    </lineage>
</organism>
<keyword evidence="2" id="KW-1185">Reference proteome</keyword>
<protein>
    <submittedName>
        <fullName evidence="1">Uncharacterized protein</fullName>
    </submittedName>
</protein>
<name>A0A8X8ARX8_BRACI</name>
<comment type="caution">
    <text evidence="1">The sequence shown here is derived from an EMBL/GenBank/DDBJ whole genome shotgun (WGS) entry which is preliminary data.</text>
</comment>
<proteinExistence type="predicted"/>
<evidence type="ECO:0000313" key="1">
    <source>
        <dbReference type="EMBL" id="KAG2308892.1"/>
    </source>
</evidence>
<dbReference type="AlphaFoldDB" id="A0A8X8ARX8"/>